<keyword evidence="6" id="KW-1185">Reference proteome</keyword>
<feature type="chain" id="PRO_5046866436" evidence="3">
    <location>
        <begin position="23"/>
        <end position="461"/>
    </location>
</feature>
<dbReference type="SUPFAM" id="SSF53822">
    <property type="entry name" value="Periplasmic binding protein-like I"/>
    <property type="match status" value="1"/>
</dbReference>
<dbReference type="PANTHER" id="PTHR30483">
    <property type="entry name" value="LEUCINE-SPECIFIC-BINDING PROTEIN"/>
    <property type="match status" value="1"/>
</dbReference>
<organism evidence="5 6">
    <name type="scientific">Streptomyces endophyticus</name>
    <dbReference type="NCBI Taxonomy" id="714166"/>
    <lineage>
        <taxon>Bacteria</taxon>
        <taxon>Bacillati</taxon>
        <taxon>Actinomycetota</taxon>
        <taxon>Actinomycetes</taxon>
        <taxon>Kitasatosporales</taxon>
        <taxon>Streptomycetaceae</taxon>
        <taxon>Streptomyces</taxon>
    </lineage>
</organism>
<feature type="domain" description="Leucine-binding protein" evidence="4">
    <location>
        <begin position="89"/>
        <end position="415"/>
    </location>
</feature>
<dbReference type="PROSITE" id="PS51257">
    <property type="entry name" value="PROKAR_LIPOPROTEIN"/>
    <property type="match status" value="1"/>
</dbReference>
<comment type="similarity">
    <text evidence="1">Belongs to the leucine-binding protein family.</text>
</comment>
<dbReference type="InterPro" id="IPR028082">
    <property type="entry name" value="Peripla_BP_I"/>
</dbReference>
<evidence type="ECO:0000259" key="4">
    <source>
        <dbReference type="Pfam" id="PF13458"/>
    </source>
</evidence>
<evidence type="ECO:0000313" key="5">
    <source>
        <dbReference type="EMBL" id="MEB8336167.1"/>
    </source>
</evidence>
<proteinExistence type="inferred from homology"/>
<feature type="signal peptide" evidence="3">
    <location>
        <begin position="1"/>
        <end position="22"/>
    </location>
</feature>
<dbReference type="InterPro" id="IPR028081">
    <property type="entry name" value="Leu-bd"/>
</dbReference>
<comment type="caution">
    <text evidence="5">The sequence shown here is derived from an EMBL/GenBank/DDBJ whole genome shotgun (WGS) entry which is preliminary data.</text>
</comment>
<dbReference type="Pfam" id="PF13458">
    <property type="entry name" value="Peripla_BP_6"/>
    <property type="match status" value="1"/>
</dbReference>
<keyword evidence="2 3" id="KW-0732">Signal</keyword>
<evidence type="ECO:0000256" key="1">
    <source>
        <dbReference type="ARBA" id="ARBA00010062"/>
    </source>
</evidence>
<evidence type="ECO:0000256" key="2">
    <source>
        <dbReference type="ARBA" id="ARBA00022729"/>
    </source>
</evidence>
<sequence>MRRLLIGVVTVLAVLLAGCSTRSDSKNAGTEDKEPAKASASAAAAGGADFGTLKDVCGKGETKDGSTQGVTAKDIKTGVFTDVGFNKTPDFVDAAKVFTSWCNDNGGINGRKLTPVTHDAKLLEVRQRMQQACKEDFALVGGAAALDGLGVKDRLKCLLPNFAAQSSLPPAIGSDLQVVGSGPYADYFQYAGLYKWLIDEKYPSSAKSVGIISGDSPVTKMMTAQFKESIAQLGGKVSYTELYPATGVSDWTPYAQSIKNKKVKGLVFLGDFSSLAKLEQSLTSLGYAPDWIDSNSNSYGDPFVKLAGSALKTQHNYAELFATAPLETSSPTTDKIKQLYAKYAPDAKVSYLSLRAFASWLLFATSARDCAELTRTCVHENATKNTGWTAGGIQAPFDLSKLQTPDTCYSIVEATPEGWKPADFKPDKGSYRCDAPAVKYRGKYVEPATLADVGKSMSDVK</sequence>
<accession>A0ABU6EXR9</accession>
<dbReference type="Proteomes" id="UP001354931">
    <property type="component" value="Unassembled WGS sequence"/>
</dbReference>
<evidence type="ECO:0000256" key="3">
    <source>
        <dbReference type="SAM" id="SignalP"/>
    </source>
</evidence>
<dbReference type="EMBL" id="JAOZYC010000001">
    <property type="protein sequence ID" value="MEB8336167.1"/>
    <property type="molecule type" value="Genomic_DNA"/>
</dbReference>
<dbReference type="RefSeq" id="WP_326013749.1">
    <property type="nucleotide sequence ID" value="NZ_JAOZYC010000001.1"/>
</dbReference>
<dbReference type="PANTHER" id="PTHR30483:SF6">
    <property type="entry name" value="PERIPLASMIC BINDING PROTEIN OF ABC TRANSPORTER FOR NATURAL AMINO ACIDS"/>
    <property type="match status" value="1"/>
</dbReference>
<evidence type="ECO:0000313" key="6">
    <source>
        <dbReference type="Proteomes" id="UP001354931"/>
    </source>
</evidence>
<dbReference type="Gene3D" id="3.40.50.2300">
    <property type="match status" value="2"/>
</dbReference>
<name>A0ABU6EXR9_9ACTN</name>
<reference evidence="5 6" key="1">
    <citation type="submission" date="2022-10" db="EMBL/GenBank/DDBJ databases">
        <authorList>
            <person name="Xie J."/>
            <person name="Shen N."/>
        </authorList>
    </citation>
    <scope>NUCLEOTIDE SEQUENCE [LARGE SCALE GENOMIC DNA]</scope>
    <source>
        <strain evidence="5 6">YIM65594</strain>
    </source>
</reference>
<protein>
    <submittedName>
        <fullName evidence="5">ABC transporter substrate-binding protein</fullName>
    </submittedName>
</protein>
<dbReference type="InterPro" id="IPR051010">
    <property type="entry name" value="BCAA_transport"/>
</dbReference>
<gene>
    <name evidence="5" type="ORF">OKJ99_01355</name>
</gene>